<dbReference type="InterPro" id="IPR040198">
    <property type="entry name" value="Fido_containing"/>
</dbReference>
<evidence type="ECO:0000313" key="5">
    <source>
        <dbReference type="Proteomes" id="UP001172102"/>
    </source>
</evidence>
<dbReference type="Proteomes" id="UP001172102">
    <property type="component" value="Unassembled WGS sequence"/>
</dbReference>
<dbReference type="Pfam" id="PF02661">
    <property type="entry name" value="Fic"/>
    <property type="match status" value="1"/>
</dbReference>
<dbReference type="InterPro" id="IPR003812">
    <property type="entry name" value="Fido"/>
</dbReference>
<name>A0AA40DI53_9PEZI</name>
<feature type="binding site" evidence="2">
    <location>
        <begin position="261"/>
        <end position="268"/>
    </location>
    <ligand>
        <name>ATP</name>
        <dbReference type="ChEBI" id="CHEBI:30616"/>
    </ligand>
</feature>
<dbReference type="GO" id="GO:0005524">
    <property type="term" value="F:ATP binding"/>
    <property type="evidence" value="ECO:0007669"/>
    <property type="project" value="UniProtKB-KW"/>
</dbReference>
<dbReference type="EMBL" id="JAUKUA010000007">
    <property type="protein sequence ID" value="KAK0704419.1"/>
    <property type="molecule type" value="Genomic_DNA"/>
</dbReference>
<reference evidence="4" key="1">
    <citation type="submission" date="2023-06" db="EMBL/GenBank/DDBJ databases">
        <title>Genome-scale phylogeny and comparative genomics of the fungal order Sordariales.</title>
        <authorList>
            <consortium name="Lawrence Berkeley National Laboratory"/>
            <person name="Hensen N."/>
            <person name="Bonometti L."/>
            <person name="Westerberg I."/>
            <person name="Brannstrom I.O."/>
            <person name="Guillou S."/>
            <person name="Cros-Aarteil S."/>
            <person name="Calhoun S."/>
            <person name="Haridas S."/>
            <person name="Kuo A."/>
            <person name="Mondo S."/>
            <person name="Pangilinan J."/>
            <person name="Riley R."/>
            <person name="Labutti K."/>
            <person name="Andreopoulos B."/>
            <person name="Lipzen A."/>
            <person name="Chen C."/>
            <person name="Yanf M."/>
            <person name="Daum C."/>
            <person name="Ng V."/>
            <person name="Clum A."/>
            <person name="Steindorff A."/>
            <person name="Ohm R."/>
            <person name="Martin F."/>
            <person name="Silar P."/>
            <person name="Natvig D."/>
            <person name="Lalanne C."/>
            <person name="Gautier V."/>
            <person name="Ament-Velasquez S.L."/>
            <person name="Kruys A."/>
            <person name="Hutchinson M.I."/>
            <person name="Powell A.J."/>
            <person name="Barry K."/>
            <person name="Miller A.N."/>
            <person name="Grigoriev I.V."/>
            <person name="Debuchy R."/>
            <person name="Gladieux P."/>
            <person name="Thoren M.H."/>
            <person name="Johannesson H."/>
        </authorList>
    </citation>
    <scope>NUCLEOTIDE SEQUENCE</scope>
    <source>
        <strain evidence="4">SMH4607-1</strain>
    </source>
</reference>
<keyword evidence="5" id="KW-1185">Reference proteome</keyword>
<feature type="active site" evidence="1">
    <location>
        <position position="257"/>
    </location>
</feature>
<evidence type="ECO:0000259" key="3">
    <source>
        <dbReference type="PROSITE" id="PS51459"/>
    </source>
</evidence>
<gene>
    <name evidence="4" type="ORF">B0H67DRAFT_603596</name>
</gene>
<organism evidence="4 5">
    <name type="scientific">Lasiosphaeris hirsuta</name>
    <dbReference type="NCBI Taxonomy" id="260670"/>
    <lineage>
        <taxon>Eukaryota</taxon>
        <taxon>Fungi</taxon>
        <taxon>Dikarya</taxon>
        <taxon>Ascomycota</taxon>
        <taxon>Pezizomycotina</taxon>
        <taxon>Sordariomycetes</taxon>
        <taxon>Sordariomycetidae</taxon>
        <taxon>Sordariales</taxon>
        <taxon>Lasiosphaeriaceae</taxon>
        <taxon>Lasiosphaeris</taxon>
    </lineage>
</organism>
<feature type="domain" description="Fido" evidence="3">
    <location>
        <begin position="161"/>
        <end position="319"/>
    </location>
</feature>
<accession>A0AA40DI53</accession>
<evidence type="ECO:0000256" key="2">
    <source>
        <dbReference type="PIRSR" id="PIRSR640198-2"/>
    </source>
</evidence>
<dbReference type="PANTHER" id="PTHR13504:SF38">
    <property type="entry name" value="FIDO DOMAIN-CONTAINING PROTEIN"/>
    <property type="match status" value="1"/>
</dbReference>
<keyword evidence="2" id="KW-0547">Nucleotide-binding</keyword>
<comment type="caution">
    <text evidence="4">The sequence shown here is derived from an EMBL/GenBank/DDBJ whole genome shotgun (WGS) entry which is preliminary data.</text>
</comment>
<evidence type="ECO:0000256" key="1">
    <source>
        <dbReference type="PIRSR" id="PIRSR640198-1"/>
    </source>
</evidence>
<evidence type="ECO:0000313" key="4">
    <source>
        <dbReference type="EMBL" id="KAK0704419.1"/>
    </source>
</evidence>
<dbReference type="PROSITE" id="PS51459">
    <property type="entry name" value="FIDO"/>
    <property type="match status" value="1"/>
</dbReference>
<dbReference type="PANTHER" id="PTHR13504">
    <property type="entry name" value="FIDO DOMAIN-CONTAINING PROTEIN DDB_G0283145"/>
    <property type="match status" value="1"/>
</dbReference>
<protein>
    <submittedName>
        <fullName evidence="4">Fido domain-containing protein</fullName>
    </submittedName>
</protein>
<dbReference type="AlphaFoldDB" id="A0AA40DI53"/>
<dbReference type="InterPro" id="IPR036597">
    <property type="entry name" value="Fido-like_dom_sf"/>
</dbReference>
<keyword evidence="2" id="KW-0067">ATP-binding</keyword>
<dbReference type="Gene3D" id="1.10.3290.10">
    <property type="entry name" value="Fido-like domain"/>
    <property type="match status" value="1"/>
</dbReference>
<sequence length="342" mass="38346">MRGLSGRLAGTFSSGWPSWRSVHGGAAPNFTIRLAASLEKEALELNLPADPATIIADARKTSQRQGVSAFPQVREALEQSLIILVYGSNMIETAGSNLRITFKLCRAIFRGELVEEIINERDPEYKKGDHTGVTRSRKEVIQHAKALSFIIDHVILDNEPISEALILETHHISYSGMGDDDEVTPGKYREHEVAVSYSKPGETKRKVSRCIRASAVPKYMKDLVGSLNQEINEAERTGNMDPYTLAARFHHQFVMVHPFGDGNGRMSRIIMNVLLLEYAGHVTLFGSEETEKDDYLDIVGRGRKVFEKEDMEFARFVLAKSRSGLEQMLTWARREGNDHVSE</sequence>
<proteinExistence type="predicted"/>
<dbReference type="SUPFAM" id="SSF140931">
    <property type="entry name" value="Fic-like"/>
    <property type="match status" value="1"/>
</dbReference>